<feature type="domain" description="F-box protein At3g26010-like beta-propeller" evidence="3">
    <location>
        <begin position="92"/>
        <end position="296"/>
    </location>
</feature>
<accession>A0AA88QJ09</accession>
<evidence type="ECO:0000313" key="5">
    <source>
        <dbReference type="Proteomes" id="UP001187471"/>
    </source>
</evidence>
<dbReference type="AlphaFoldDB" id="A0AA88QJ09"/>
<dbReference type="PANTHER" id="PTHR35546:SF21">
    <property type="entry name" value="F-BOX DOMAIN-CONTAINING PROTEIN"/>
    <property type="match status" value="1"/>
</dbReference>
<evidence type="ECO:0000259" key="2">
    <source>
        <dbReference type="Pfam" id="PF00646"/>
    </source>
</evidence>
<protein>
    <recommendedName>
        <fullName evidence="6">F-box domain-containing protein</fullName>
    </recommendedName>
</protein>
<dbReference type="EMBL" id="JAVXUO010003202">
    <property type="protein sequence ID" value="KAK2965631.1"/>
    <property type="molecule type" value="Genomic_DNA"/>
</dbReference>
<reference evidence="4" key="1">
    <citation type="submission" date="2022-12" db="EMBL/GenBank/DDBJ databases">
        <title>Draft genome assemblies for two species of Escallonia (Escalloniales).</title>
        <authorList>
            <person name="Chanderbali A."/>
            <person name="Dervinis C."/>
            <person name="Anghel I."/>
            <person name="Soltis D."/>
            <person name="Soltis P."/>
            <person name="Zapata F."/>
        </authorList>
    </citation>
    <scope>NUCLEOTIDE SEQUENCE</scope>
    <source>
        <strain evidence="4">UCBG92.1500</strain>
        <tissue evidence="4">Leaf</tissue>
    </source>
</reference>
<dbReference type="Pfam" id="PF24750">
    <property type="entry name" value="b-prop_At3g26010-like"/>
    <property type="match status" value="1"/>
</dbReference>
<sequence>MEALFSDVDILFEILCRLPVIDLSRYKCISKQWNKLISDPYFLLVHHQRSTDVSCLFIQKYMYRAPTHNSYSYCPISLMLSERVYKVLLGMNFILTSVSNGLLCCRNHQRTGNDFFVYVVNPASMDWFRISSPEDCCNESLAIAFYPFGYSDNTTPSFKLVNMRRPEGGGSFYYFWVYSSETGTWNKSKEICYCNYDLPKAKKVFANGRFNWLTLGHYVITFDAEEDKSSVIKLPGVEILDPYIIHQMCIGESDGYLNFLYVNWSELKVWSLQDYSGPLWVLKYRVNLVDSFGEYVSVKGLESWRESECHEEVSNNCWMQPLTLNSDVLFLRLEEKWIQSYDFKTGGLESIGCSVSMELYLDGYHTPAAFPYIITLAAASALKYFISALPDDIASSRSEAEEMDRKFLRDSPTLRPCCFQKYRSSKENAPVLAEFPSLYTTIKLENLNYMDQEASQAELRLTIQLQHGYLCIMPVFIFVVVVVVFIVPHSPSSAATRTRNSSSAEFWISINGARNAHSIVARGSTFGRNRQEYFLKRIVLEWNRMIFNLNAS</sequence>
<dbReference type="InterPro" id="IPR055290">
    <property type="entry name" value="At3g26010-like"/>
</dbReference>
<dbReference type="PANTHER" id="PTHR35546">
    <property type="entry name" value="F-BOX PROTEIN INTERACTION DOMAIN PROTEIN-RELATED"/>
    <property type="match status" value="1"/>
</dbReference>
<dbReference type="InterPro" id="IPR001810">
    <property type="entry name" value="F-box_dom"/>
</dbReference>
<organism evidence="4 5">
    <name type="scientific">Escallonia rubra</name>
    <dbReference type="NCBI Taxonomy" id="112253"/>
    <lineage>
        <taxon>Eukaryota</taxon>
        <taxon>Viridiplantae</taxon>
        <taxon>Streptophyta</taxon>
        <taxon>Embryophyta</taxon>
        <taxon>Tracheophyta</taxon>
        <taxon>Spermatophyta</taxon>
        <taxon>Magnoliopsida</taxon>
        <taxon>eudicotyledons</taxon>
        <taxon>Gunneridae</taxon>
        <taxon>Pentapetalae</taxon>
        <taxon>asterids</taxon>
        <taxon>campanulids</taxon>
        <taxon>Escalloniales</taxon>
        <taxon>Escalloniaceae</taxon>
        <taxon>Escallonia</taxon>
    </lineage>
</organism>
<feature type="transmembrane region" description="Helical" evidence="1">
    <location>
        <begin position="467"/>
        <end position="487"/>
    </location>
</feature>
<keyword evidence="5" id="KW-1185">Reference proteome</keyword>
<dbReference type="Proteomes" id="UP001187471">
    <property type="component" value="Unassembled WGS sequence"/>
</dbReference>
<name>A0AA88QJ09_9ASTE</name>
<proteinExistence type="predicted"/>
<gene>
    <name evidence="4" type="ORF">RJ640_026408</name>
</gene>
<evidence type="ECO:0008006" key="6">
    <source>
        <dbReference type="Google" id="ProtNLM"/>
    </source>
</evidence>
<evidence type="ECO:0000313" key="4">
    <source>
        <dbReference type="EMBL" id="KAK2965631.1"/>
    </source>
</evidence>
<feature type="domain" description="F-box" evidence="2">
    <location>
        <begin position="9"/>
        <end position="43"/>
    </location>
</feature>
<evidence type="ECO:0000256" key="1">
    <source>
        <dbReference type="SAM" id="Phobius"/>
    </source>
</evidence>
<dbReference type="InterPro" id="IPR036047">
    <property type="entry name" value="F-box-like_dom_sf"/>
</dbReference>
<keyword evidence="1" id="KW-0472">Membrane</keyword>
<comment type="caution">
    <text evidence="4">The sequence shown here is derived from an EMBL/GenBank/DDBJ whole genome shotgun (WGS) entry which is preliminary data.</text>
</comment>
<dbReference type="SUPFAM" id="SSF81383">
    <property type="entry name" value="F-box domain"/>
    <property type="match status" value="1"/>
</dbReference>
<evidence type="ECO:0000259" key="3">
    <source>
        <dbReference type="Pfam" id="PF24750"/>
    </source>
</evidence>
<keyword evidence="1" id="KW-0812">Transmembrane</keyword>
<keyword evidence="1" id="KW-1133">Transmembrane helix</keyword>
<dbReference type="Pfam" id="PF00646">
    <property type="entry name" value="F-box"/>
    <property type="match status" value="1"/>
</dbReference>
<dbReference type="InterPro" id="IPR056592">
    <property type="entry name" value="Beta-prop_At3g26010-like"/>
</dbReference>